<keyword evidence="2" id="KW-1185">Reference proteome</keyword>
<dbReference type="GO" id="GO:0030420">
    <property type="term" value="P:establishment of competence for transformation"/>
    <property type="evidence" value="ECO:0007669"/>
    <property type="project" value="InterPro"/>
</dbReference>
<dbReference type="InterPro" id="IPR010461">
    <property type="entry name" value="ComK"/>
</dbReference>
<dbReference type="Proteomes" id="UP000095209">
    <property type="component" value="Unassembled WGS sequence"/>
</dbReference>
<dbReference type="Pfam" id="PF06338">
    <property type="entry name" value="ComK"/>
    <property type="match status" value="1"/>
</dbReference>
<sequence length="162" mass="18211">MVISDAQKPIKFEINENTMAIVAERRIEGSIYSRVLELDGEVVVPVKPAKIIDDSCRYFGSSLKGRQEGTKAITGISYKSPIAIDPSSGIYMFPTNSPRCNHCSWIAHQYISHYAPSDDGRTSVTFTNGQSLLLEISFRSFENQLNRTAQFRYLLSKRIQLA</sequence>
<evidence type="ECO:0000313" key="1">
    <source>
        <dbReference type="EMBL" id="OEH92430.1"/>
    </source>
</evidence>
<comment type="caution">
    <text evidence="1">The sequence shown here is derived from an EMBL/GenBank/DDBJ whole genome shotgun (WGS) entry which is preliminary data.</text>
</comment>
<evidence type="ECO:0000313" key="2">
    <source>
        <dbReference type="Proteomes" id="UP000095209"/>
    </source>
</evidence>
<organism evidence="1 2">
    <name type="scientific">Bacillus solimangrovi</name>
    <dbReference type="NCBI Taxonomy" id="1305675"/>
    <lineage>
        <taxon>Bacteria</taxon>
        <taxon>Bacillati</taxon>
        <taxon>Bacillota</taxon>
        <taxon>Bacilli</taxon>
        <taxon>Bacillales</taxon>
        <taxon>Bacillaceae</taxon>
        <taxon>Bacillus</taxon>
    </lineage>
</organism>
<proteinExistence type="predicted"/>
<protein>
    <submittedName>
        <fullName evidence="1">Competence protein</fullName>
    </submittedName>
</protein>
<reference evidence="1 2" key="1">
    <citation type="submission" date="2016-08" db="EMBL/GenBank/DDBJ databases">
        <title>Genome of Bacillus solimangrovi GH2-4.</title>
        <authorList>
            <person name="Lim S."/>
            <person name="Kim B.-C."/>
        </authorList>
    </citation>
    <scope>NUCLEOTIDE SEQUENCE [LARGE SCALE GENOMIC DNA]</scope>
    <source>
        <strain evidence="1 2">GH2-4</strain>
    </source>
</reference>
<gene>
    <name evidence="1" type="ORF">BFG57_16070</name>
</gene>
<dbReference type="EMBL" id="MJEH01000029">
    <property type="protein sequence ID" value="OEH92430.1"/>
    <property type="molecule type" value="Genomic_DNA"/>
</dbReference>
<dbReference type="AlphaFoldDB" id="A0A1E5LED6"/>
<name>A0A1E5LED6_9BACI</name>
<dbReference type="PIRSF" id="PIRSF011560">
    <property type="entry name" value="ComK"/>
    <property type="match status" value="1"/>
</dbReference>
<accession>A0A1E5LED6</accession>
<dbReference type="STRING" id="1305675.BFG57_16070"/>